<protein>
    <submittedName>
        <fullName evidence="1">Uncharacterized protein</fullName>
    </submittedName>
</protein>
<proteinExistence type="predicted"/>
<dbReference type="AlphaFoldDB" id="A0A3B0ZE85"/>
<dbReference type="EMBL" id="UOFQ01000161">
    <property type="protein sequence ID" value="VAW89901.1"/>
    <property type="molecule type" value="Genomic_DNA"/>
</dbReference>
<evidence type="ECO:0000313" key="1">
    <source>
        <dbReference type="EMBL" id="VAW89901.1"/>
    </source>
</evidence>
<organism evidence="1">
    <name type="scientific">hydrothermal vent metagenome</name>
    <dbReference type="NCBI Taxonomy" id="652676"/>
    <lineage>
        <taxon>unclassified sequences</taxon>
        <taxon>metagenomes</taxon>
        <taxon>ecological metagenomes</taxon>
    </lineage>
</organism>
<gene>
    <name evidence="1" type="ORF">MNBD_GAMMA17-833</name>
</gene>
<name>A0A3B0ZE85_9ZZZZ</name>
<sequence length="55" mass="6191">MVLQAHRSAEALTRIAIECLDKEHYSEAKGVLKQARRLKDDPFISTLYGFAKALS</sequence>
<accession>A0A3B0ZE85</accession>
<reference evidence="1" key="1">
    <citation type="submission" date="2018-06" db="EMBL/GenBank/DDBJ databases">
        <authorList>
            <person name="Zhirakovskaya E."/>
        </authorList>
    </citation>
    <scope>NUCLEOTIDE SEQUENCE</scope>
</reference>